<gene>
    <name evidence="1" type="ORF">F4820DRAFT_37926</name>
</gene>
<accession>A0ACB9YRL7</accession>
<sequence>MVEHHPVHNSEVYLLGLTARPEVPPPSPPSPSTARESEPSSSIEELDLDDASDEFKEPLETDSLAKQRVSGAIHVLNTEAVALRNLTQLYKTDATAAEGFNDAVGAITRHNGKRGKLVIIGVGKSGHIGKKLVASFNSLGVQSTFLHPTEALHGDLGKIGSHDTVLFITFSGKTSELLILLPHIDVTLPVIVLTSHTRPEECEIIRQRQGTILLPAPIHESETVSFGVSAPTTSTTVALALGDALAVVASQELHPTVAPVFAKNHPGGAIGQTFRGPRQIRDLAIPLHEIPICSKLGDDATGADILKWGYSSQSGWVLVDDAITSPRRIKRLDTDHMTMPISSIPDLMVERGEWISIHADTMISQAAEWLRGPLISPDYDEAACTEDSILAITDGMEIIGVLEAGQLLDQQE</sequence>
<organism evidence="1 2">
    <name type="scientific">Hypoxylon rubiginosum</name>
    <dbReference type="NCBI Taxonomy" id="110542"/>
    <lineage>
        <taxon>Eukaryota</taxon>
        <taxon>Fungi</taxon>
        <taxon>Dikarya</taxon>
        <taxon>Ascomycota</taxon>
        <taxon>Pezizomycotina</taxon>
        <taxon>Sordariomycetes</taxon>
        <taxon>Xylariomycetidae</taxon>
        <taxon>Xylariales</taxon>
        <taxon>Hypoxylaceae</taxon>
        <taxon>Hypoxylon</taxon>
    </lineage>
</organism>
<comment type="caution">
    <text evidence="1">The sequence shown here is derived from an EMBL/GenBank/DDBJ whole genome shotgun (WGS) entry which is preliminary data.</text>
</comment>
<protein>
    <submittedName>
        <fullName evidence="1">SIS domain-containing protein</fullName>
    </submittedName>
</protein>
<proteinExistence type="predicted"/>
<dbReference type="Proteomes" id="UP001497700">
    <property type="component" value="Unassembled WGS sequence"/>
</dbReference>
<evidence type="ECO:0000313" key="2">
    <source>
        <dbReference type="Proteomes" id="UP001497700"/>
    </source>
</evidence>
<dbReference type="EMBL" id="MU393535">
    <property type="protein sequence ID" value="KAI4862044.1"/>
    <property type="molecule type" value="Genomic_DNA"/>
</dbReference>
<name>A0ACB9YRL7_9PEZI</name>
<evidence type="ECO:0000313" key="1">
    <source>
        <dbReference type="EMBL" id="KAI4862044.1"/>
    </source>
</evidence>
<reference evidence="1 2" key="1">
    <citation type="journal article" date="2022" name="New Phytol.">
        <title>Ecological generalism drives hyperdiversity of secondary metabolite gene clusters in xylarialean endophytes.</title>
        <authorList>
            <person name="Franco M.E.E."/>
            <person name="Wisecaver J.H."/>
            <person name="Arnold A.E."/>
            <person name="Ju Y.M."/>
            <person name="Slot J.C."/>
            <person name="Ahrendt S."/>
            <person name="Moore L.P."/>
            <person name="Eastman K.E."/>
            <person name="Scott K."/>
            <person name="Konkel Z."/>
            <person name="Mondo S.J."/>
            <person name="Kuo A."/>
            <person name="Hayes R.D."/>
            <person name="Haridas S."/>
            <person name="Andreopoulos B."/>
            <person name="Riley R."/>
            <person name="LaButti K."/>
            <person name="Pangilinan J."/>
            <person name="Lipzen A."/>
            <person name="Amirebrahimi M."/>
            <person name="Yan J."/>
            <person name="Adam C."/>
            <person name="Keymanesh K."/>
            <person name="Ng V."/>
            <person name="Louie K."/>
            <person name="Northen T."/>
            <person name="Drula E."/>
            <person name="Henrissat B."/>
            <person name="Hsieh H.M."/>
            <person name="Youens-Clark K."/>
            <person name="Lutzoni F."/>
            <person name="Miadlikowska J."/>
            <person name="Eastwood D.C."/>
            <person name="Hamelin R.C."/>
            <person name="Grigoriev I.V."/>
            <person name="U'Ren J.M."/>
        </authorList>
    </citation>
    <scope>NUCLEOTIDE SEQUENCE [LARGE SCALE GENOMIC DNA]</scope>
    <source>
        <strain evidence="1 2">CBS 119005</strain>
    </source>
</reference>
<keyword evidence="2" id="KW-1185">Reference proteome</keyword>